<dbReference type="PANTHER" id="PTHR46033">
    <property type="entry name" value="PROTEIN MAIN-LIKE 2"/>
    <property type="match status" value="1"/>
</dbReference>
<comment type="caution">
    <text evidence="1">The sequence shown here is derived from an EMBL/GenBank/DDBJ whole genome shotgun (WGS) entry which is preliminary data.</text>
</comment>
<accession>A0ABU6W8A6</accession>
<evidence type="ECO:0008006" key="3">
    <source>
        <dbReference type="Google" id="ProtNLM"/>
    </source>
</evidence>
<dbReference type="PANTHER" id="PTHR46033:SF8">
    <property type="entry name" value="PROTEIN MAINTENANCE OF MERISTEMS-LIKE"/>
    <property type="match status" value="1"/>
</dbReference>
<dbReference type="InterPro" id="IPR044824">
    <property type="entry name" value="MAIN-like"/>
</dbReference>
<sequence>MFMRCTCTGFVVLVLVLYGSTWLWLGSRLQKVDRFSHIWLAGDVLEDLDEETLRPDKLTKVGQSHRPLKQNKPLRKQAICIDLMMIDTSREHWRCAFLMPFSDRLMWFMIESGFGHAIQLRDFVFDAALLSAFVERWWPKSHTFHLPWGECITLYRPPYGWGACRWLYAGFLDLLSATAMGFGRAVPWRTTNRARERAKGVIYYLYDMSTCETVAHSRRC</sequence>
<evidence type="ECO:0000313" key="2">
    <source>
        <dbReference type="Proteomes" id="UP001341840"/>
    </source>
</evidence>
<dbReference type="EMBL" id="JASCZI010181305">
    <property type="protein sequence ID" value="MED6181509.1"/>
    <property type="molecule type" value="Genomic_DNA"/>
</dbReference>
<gene>
    <name evidence="1" type="ORF">PIB30_019936</name>
</gene>
<name>A0ABU6W8A6_9FABA</name>
<protein>
    <recommendedName>
        <fullName evidence="3">Aminotransferase-like plant mobile domain-containing protein</fullName>
    </recommendedName>
</protein>
<evidence type="ECO:0000313" key="1">
    <source>
        <dbReference type="EMBL" id="MED6181509.1"/>
    </source>
</evidence>
<organism evidence="1 2">
    <name type="scientific">Stylosanthes scabra</name>
    <dbReference type="NCBI Taxonomy" id="79078"/>
    <lineage>
        <taxon>Eukaryota</taxon>
        <taxon>Viridiplantae</taxon>
        <taxon>Streptophyta</taxon>
        <taxon>Embryophyta</taxon>
        <taxon>Tracheophyta</taxon>
        <taxon>Spermatophyta</taxon>
        <taxon>Magnoliopsida</taxon>
        <taxon>eudicotyledons</taxon>
        <taxon>Gunneridae</taxon>
        <taxon>Pentapetalae</taxon>
        <taxon>rosids</taxon>
        <taxon>fabids</taxon>
        <taxon>Fabales</taxon>
        <taxon>Fabaceae</taxon>
        <taxon>Papilionoideae</taxon>
        <taxon>50 kb inversion clade</taxon>
        <taxon>dalbergioids sensu lato</taxon>
        <taxon>Dalbergieae</taxon>
        <taxon>Pterocarpus clade</taxon>
        <taxon>Stylosanthes</taxon>
    </lineage>
</organism>
<proteinExistence type="predicted"/>
<dbReference type="Proteomes" id="UP001341840">
    <property type="component" value="Unassembled WGS sequence"/>
</dbReference>
<keyword evidence="2" id="KW-1185">Reference proteome</keyword>
<reference evidence="1 2" key="1">
    <citation type="journal article" date="2023" name="Plants (Basel)">
        <title>Bridging the Gap: Combining Genomics and Transcriptomics Approaches to Understand Stylosanthes scabra, an Orphan Legume from the Brazilian Caatinga.</title>
        <authorList>
            <person name="Ferreira-Neto J.R.C."/>
            <person name="da Silva M.D."/>
            <person name="Binneck E."/>
            <person name="de Melo N.F."/>
            <person name="da Silva R.H."/>
            <person name="de Melo A.L.T.M."/>
            <person name="Pandolfi V."/>
            <person name="Bustamante F.O."/>
            <person name="Brasileiro-Vidal A.C."/>
            <person name="Benko-Iseppon A.M."/>
        </authorList>
    </citation>
    <scope>NUCLEOTIDE SEQUENCE [LARGE SCALE GENOMIC DNA]</scope>
    <source>
        <tissue evidence="1">Leaves</tissue>
    </source>
</reference>